<dbReference type="PANTHER" id="PTHR43869">
    <property type="entry name" value="GLYCINE BETAINE/PROLINE BETAINE TRANSPORT SYSTEM ATP-BINDING PROTEIN PROV"/>
    <property type="match status" value="1"/>
</dbReference>
<proteinExistence type="predicted"/>
<evidence type="ECO:0000313" key="2">
    <source>
        <dbReference type="Proteomes" id="UP000036959"/>
    </source>
</evidence>
<accession>A0A0L0M585</accession>
<dbReference type="InterPro" id="IPR051921">
    <property type="entry name" value="ABC_osmolyte_uptake_ATP-bind"/>
</dbReference>
<protein>
    <submittedName>
        <fullName evidence="1">L-proline glycine betaine ABC transport system permease protein ProV</fullName>
    </submittedName>
</protein>
<organism evidence="1 2">
    <name type="scientific">Candidatus Burkholderia verschuerenii</name>
    <dbReference type="NCBI Taxonomy" id="242163"/>
    <lineage>
        <taxon>Bacteria</taxon>
        <taxon>Pseudomonadati</taxon>
        <taxon>Pseudomonadota</taxon>
        <taxon>Betaproteobacteria</taxon>
        <taxon>Burkholderiales</taxon>
        <taxon>Burkholderiaceae</taxon>
        <taxon>Burkholderia</taxon>
    </lineage>
</organism>
<dbReference type="PATRIC" id="fig|242163.4.peg.3075"/>
<dbReference type="Proteomes" id="UP000036959">
    <property type="component" value="Unassembled WGS sequence"/>
</dbReference>
<dbReference type="Gene3D" id="3.40.50.300">
    <property type="entry name" value="P-loop containing nucleotide triphosphate hydrolases"/>
    <property type="match status" value="1"/>
</dbReference>
<dbReference type="RefSeq" id="WP_050455599.1">
    <property type="nucleotide sequence ID" value="NZ_LFJJ01000216.1"/>
</dbReference>
<sequence length="153" mass="17075">MDEPFSALDPVVRREQGDQFTELTRRMGKTSVFITHDFEEAVRIGDQIAIMCEGKIVQIGSPFQIINSPADDYVRSFLQGISHLHAVTAETVMDKSKKDHAESWPSVSIDEHLGPLIDRVRSASTPLAVRSDWRVVGTITADNLLTEIRSRLG</sequence>
<evidence type="ECO:0000313" key="1">
    <source>
        <dbReference type="EMBL" id="KND57812.1"/>
    </source>
</evidence>
<dbReference type="PANTHER" id="PTHR43869:SF1">
    <property type="entry name" value="GLYCINE BETAINE_PROLINE BETAINE TRANSPORT SYSTEM ATP-BINDING PROTEIN PROV"/>
    <property type="match status" value="1"/>
</dbReference>
<dbReference type="InterPro" id="IPR027417">
    <property type="entry name" value="P-loop_NTPase"/>
</dbReference>
<dbReference type="SUPFAM" id="SSF52540">
    <property type="entry name" value="P-loop containing nucleoside triphosphate hydrolases"/>
    <property type="match status" value="1"/>
</dbReference>
<name>A0A0L0M585_9BURK</name>
<dbReference type="EMBL" id="LFJJ01000216">
    <property type="protein sequence ID" value="KND57812.1"/>
    <property type="molecule type" value="Genomic_DNA"/>
</dbReference>
<keyword evidence="2" id="KW-1185">Reference proteome</keyword>
<dbReference type="AlphaFoldDB" id="A0A0L0M585"/>
<comment type="caution">
    <text evidence="1">The sequence shown here is derived from an EMBL/GenBank/DDBJ whole genome shotgun (WGS) entry which is preliminary data.</text>
</comment>
<reference evidence="2" key="1">
    <citation type="submission" date="2015-06" db="EMBL/GenBank/DDBJ databases">
        <title>Comparative genomics of Burkholderia leaf nodule symbionts.</title>
        <authorList>
            <person name="Carlier A."/>
            <person name="Eberl L."/>
            <person name="Pinto-Carbo M."/>
        </authorList>
    </citation>
    <scope>NUCLEOTIDE SEQUENCE [LARGE SCALE GENOMIC DNA]</scope>
    <source>
        <strain evidence="2">UZHbot4</strain>
    </source>
</reference>
<gene>
    <name evidence="1" type="ORF">BVER_03463c</name>
</gene>